<dbReference type="Pfam" id="PF07885">
    <property type="entry name" value="Ion_trans_2"/>
    <property type="match status" value="1"/>
</dbReference>
<keyword evidence="1" id="KW-1133">Transmembrane helix</keyword>
<feature type="transmembrane region" description="Helical" evidence="1">
    <location>
        <begin position="21"/>
        <end position="39"/>
    </location>
</feature>
<protein>
    <submittedName>
        <fullName evidence="3">Potassium channel family protein</fullName>
    </submittedName>
</protein>
<evidence type="ECO:0000256" key="1">
    <source>
        <dbReference type="SAM" id="Phobius"/>
    </source>
</evidence>
<organism evidence="3 4">
    <name type="scientific">Pseudonocardia aurantiaca</name>
    <dbReference type="NCBI Taxonomy" id="75290"/>
    <lineage>
        <taxon>Bacteria</taxon>
        <taxon>Bacillati</taxon>
        <taxon>Actinomycetota</taxon>
        <taxon>Actinomycetes</taxon>
        <taxon>Pseudonocardiales</taxon>
        <taxon>Pseudonocardiaceae</taxon>
        <taxon>Pseudonocardia</taxon>
    </lineage>
</organism>
<keyword evidence="3" id="KW-0406">Ion transport</keyword>
<keyword evidence="3" id="KW-0407">Ion channel</keyword>
<dbReference type="PANTHER" id="PTHR43833">
    <property type="entry name" value="POTASSIUM CHANNEL PROTEIN 2-RELATED-RELATED"/>
    <property type="match status" value="1"/>
</dbReference>
<keyword evidence="4" id="KW-1185">Reference proteome</keyword>
<keyword evidence="3" id="KW-0813">Transport</keyword>
<keyword evidence="1" id="KW-0812">Transmembrane</keyword>
<evidence type="ECO:0000313" key="4">
    <source>
        <dbReference type="Proteomes" id="UP001597145"/>
    </source>
</evidence>
<keyword evidence="1" id="KW-0472">Membrane</keyword>
<gene>
    <name evidence="3" type="ORF">ACFSCY_20330</name>
</gene>
<name>A0ABW4FMW1_9PSEU</name>
<reference evidence="4" key="1">
    <citation type="journal article" date="2019" name="Int. J. Syst. Evol. Microbiol.">
        <title>The Global Catalogue of Microorganisms (GCM) 10K type strain sequencing project: providing services to taxonomists for standard genome sequencing and annotation.</title>
        <authorList>
            <consortium name="The Broad Institute Genomics Platform"/>
            <consortium name="The Broad Institute Genome Sequencing Center for Infectious Disease"/>
            <person name="Wu L."/>
            <person name="Ma J."/>
        </authorList>
    </citation>
    <scope>NUCLEOTIDE SEQUENCE [LARGE SCALE GENOMIC DNA]</scope>
    <source>
        <strain evidence="4">JCM 12165</strain>
    </source>
</reference>
<sequence>MTRKPYDQLAPAARRRLAAASLLRAGAAVTALVVVYYLLPLDRPLKPATLIWFGLGLVGFAAVIAWQVRAIMVSDVPRLRAVQAIAVGLAVLLLLFASIYLRLANDNPDSFTESLSKTDSLYFTITVFTTVGFGDITPRTELARIITMIQMLTGLLVVGVVARILLGAVQTAVQRRERDGRAENDSDRAGDG</sequence>
<dbReference type="SUPFAM" id="SSF81324">
    <property type="entry name" value="Voltage-gated potassium channels"/>
    <property type="match status" value="1"/>
</dbReference>
<feature type="domain" description="Potassium channel" evidence="2">
    <location>
        <begin position="90"/>
        <end position="167"/>
    </location>
</feature>
<dbReference type="GO" id="GO:0034220">
    <property type="term" value="P:monoatomic ion transmembrane transport"/>
    <property type="evidence" value="ECO:0007669"/>
    <property type="project" value="UniProtKB-KW"/>
</dbReference>
<evidence type="ECO:0000259" key="2">
    <source>
        <dbReference type="Pfam" id="PF07885"/>
    </source>
</evidence>
<feature type="transmembrane region" description="Helical" evidence="1">
    <location>
        <begin position="81"/>
        <end position="101"/>
    </location>
</feature>
<dbReference type="InterPro" id="IPR013099">
    <property type="entry name" value="K_chnl_dom"/>
</dbReference>
<comment type="caution">
    <text evidence="3">The sequence shown here is derived from an EMBL/GenBank/DDBJ whole genome shotgun (WGS) entry which is preliminary data.</text>
</comment>
<dbReference type="Proteomes" id="UP001597145">
    <property type="component" value="Unassembled WGS sequence"/>
</dbReference>
<proteinExistence type="predicted"/>
<accession>A0ABW4FMW1</accession>
<feature type="transmembrane region" description="Helical" evidence="1">
    <location>
        <begin position="51"/>
        <end position="69"/>
    </location>
</feature>
<evidence type="ECO:0000313" key="3">
    <source>
        <dbReference type="EMBL" id="MFD1531784.1"/>
    </source>
</evidence>
<dbReference type="EMBL" id="JBHUCP010000014">
    <property type="protein sequence ID" value="MFD1531784.1"/>
    <property type="molecule type" value="Genomic_DNA"/>
</dbReference>
<dbReference type="RefSeq" id="WP_343980055.1">
    <property type="nucleotide sequence ID" value="NZ_BAAAJG010000011.1"/>
</dbReference>
<dbReference type="Gene3D" id="1.10.287.70">
    <property type="match status" value="1"/>
</dbReference>
<feature type="transmembrane region" description="Helical" evidence="1">
    <location>
        <begin position="145"/>
        <end position="166"/>
    </location>
</feature>
<dbReference type="PANTHER" id="PTHR43833:SF9">
    <property type="entry name" value="POTASSIUM CHANNEL PROTEIN YUGO-RELATED"/>
    <property type="match status" value="1"/>
</dbReference>
<dbReference type="InterPro" id="IPR050721">
    <property type="entry name" value="Trk_Ktr_HKT_K-transport"/>
</dbReference>